<reference evidence="11 12" key="1">
    <citation type="submission" date="2016-10" db="EMBL/GenBank/DDBJ databases">
        <authorList>
            <person name="de Groot N.N."/>
        </authorList>
    </citation>
    <scope>NUCLEOTIDE SEQUENCE [LARGE SCALE GENOMIC DNA]</scope>
    <source>
        <strain evidence="11 12">DSM 23126</strain>
    </source>
</reference>
<dbReference type="Proteomes" id="UP000199488">
    <property type="component" value="Unassembled WGS sequence"/>
</dbReference>
<dbReference type="STRING" id="1122204.SAMN05421781_1303"/>
<keyword evidence="3 9" id="KW-0597">Phosphoprotein</keyword>
<dbReference type="InterPro" id="IPR036390">
    <property type="entry name" value="WH_DNA-bd_sf"/>
</dbReference>
<dbReference type="InterPro" id="IPR011006">
    <property type="entry name" value="CheY-like_superfamily"/>
</dbReference>
<dbReference type="SUPFAM" id="SSF52172">
    <property type="entry name" value="CheY-like"/>
    <property type="match status" value="1"/>
</dbReference>
<keyword evidence="12" id="KW-1185">Reference proteome</keyword>
<dbReference type="GO" id="GO:0005737">
    <property type="term" value="C:cytoplasm"/>
    <property type="evidence" value="ECO:0007669"/>
    <property type="project" value="UniProtKB-SubCell"/>
</dbReference>
<evidence type="ECO:0000256" key="8">
    <source>
        <dbReference type="ARBA" id="ARBA00023163"/>
    </source>
</evidence>
<keyword evidence="2" id="KW-0963">Cytoplasm</keyword>
<dbReference type="OrthoDB" id="9759232at2"/>
<evidence type="ECO:0000256" key="4">
    <source>
        <dbReference type="ARBA" id="ARBA00023012"/>
    </source>
</evidence>
<sequence length="236" mass="26809">MRVLMVEDDPMVAKFNRMYVERVPGFDVAGHAENLTKAKEMLRAEAIDIVLLDVYLNKENGLDLLEELRKEQIPVDVIAITSANDTSSLQRAKRLGCTDYLIKPFHFERFREALINVKEWQKASGTKKEWGQEDVDQLFLANKGTQEEHELPKGLTTETFRIVGEEILQHAGSTFTTQGLAESTGISRVSVRKYLAFLEGEGVLKITMNYAGSGRPLQQYTMPPEQGEILKDWMEK</sequence>
<evidence type="ECO:0000256" key="5">
    <source>
        <dbReference type="ARBA" id="ARBA00023015"/>
    </source>
</evidence>
<dbReference type="Pfam" id="PF00072">
    <property type="entry name" value="Response_reg"/>
    <property type="match status" value="1"/>
</dbReference>
<dbReference type="InterPro" id="IPR051271">
    <property type="entry name" value="2C-system_Tx_regulators"/>
</dbReference>
<keyword evidence="4" id="KW-0902">Two-component regulatory system</keyword>
<dbReference type="PIRSF" id="PIRSF006171">
    <property type="entry name" value="RR_citrat_malat"/>
    <property type="match status" value="1"/>
</dbReference>
<dbReference type="SMART" id="SM00448">
    <property type="entry name" value="REC"/>
    <property type="match status" value="1"/>
</dbReference>
<dbReference type="InterPro" id="IPR024187">
    <property type="entry name" value="Sig_transdc_resp-reg_cit/mal"/>
</dbReference>
<dbReference type="GO" id="GO:0000156">
    <property type="term" value="F:phosphorelay response regulator activity"/>
    <property type="evidence" value="ECO:0007669"/>
    <property type="project" value="TreeGrafter"/>
</dbReference>
<keyword evidence="6" id="KW-0238">DNA-binding</keyword>
<comment type="subcellular location">
    <subcellularLocation>
        <location evidence="1">Cytoplasm</location>
    </subcellularLocation>
</comment>
<dbReference type="RefSeq" id="WP_091612683.1">
    <property type="nucleotide sequence ID" value="NZ_FNNC01000002.1"/>
</dbReference>
<evidence type="ECO:0000313" key="11">
    <source>
        <dbReference type="EMBL" id="SDW40538.1"/>
    </source>
</evidence>
<evidence type="ECO:0000256" key="3">
    <source>
        <dbReference type="ARBA" id="ARBA00022553"/>
    </source>
</evidence>
<dbReference type="Gene3D" id="3.40.50.2300">
    <property type="match status" value="1"/>
</dbReference>
<evidence type="ECO:0000256" key="9">
    <source>
        <dbReference type="PROSITE-ProRule" id="PRU00169"/>
    </source>
</evidence>
<dbReference type="PROSITE" id="PS50110">
    <property type="entry name" value="RESPONSE_REGULATORY"/>
    <property type="match status" value="1"/>
</dbReference>
<proteinExistence type="predicted"/>
<dbReference type="CDD" id="cd19925">
    <property type="entry name" value="REC_citrate_TCS"/>
    <property type="match status" value="1"/>
</dbReference>
<feature type="domain" description="Response regulatory" evidence="10">
    <location>
        <begin position="2"/>
        <end position="118"/>
    </location>
</feature>
<evidence type="ECO:0000313" key="12">
    <source>
        <dbReference type="Proteomes" id="UP000199488"/>
    </source>
</evidence>
<evidence type="ECO:0000256" key="2">
    <source>
        <dbReference type="ARBA" id="ARBA00022490"/>
    </source>
</evidence>
<evidence type="ECO:0000256" key="6">
    <source>
        <dbReference type="ARBA" id="ARBA00023125"/>
    </source>
</evidence>
<accession>A0A1H2T9N3</accession>
<dbReference type="AlphaFoldDB" id="A0A1H2T9N3"/>
<protein>
    <submittedName>
        <fullName evidence="11">Two-component system, CitB family, response regulator MalR</fullName>
    </submittedName>
</protein>
<gene>
    <name evidence="11" type="ORF">SAMN05421781_1303</name>
</gene>
<organism evidence="11 12">
    <name type="scientific">Marinococcus luteus</name>
    <dbReference type="NCBI Taxonomy" id="1122204"/>
    <lineage>
        <taxon>Bacteria</taxon>
        <taxon>Bacillati</taxon>
        <taxon>Bacillota</taxon>
        <taxon>Bacilli</taxon>
        <taxon>Bacillales</taxon>
        <taxon>Bacillaceae</taxon>
        <taxon>Marinococcus</taxon>
    </lineage>
</organism>
<feature type="modified residue" description="4-aspartylphosphate" evidence="9">
    <location>
        <position position="53"/>
    </location>
</feature>
<dbReference type="PANTHER" id="PTHR45526">
    <property type="entry name" value="TRANSCRIPTIONAL REGULATORY PROTEIN DPIA"/>
    <property type="match status" value="1"/>
</dbReference>
<name>A0A1H2T9N3_9BACI</name>
<evidence type="ECO:0000256" key="1">
    <source>
        <dbReference type="ARBA" id="ARBA00004496"/>
    </source>
</evidence>
<dbReference type="EMBL" id="FNNC01000002">
    <property type="protein sequence ID" value="SDW40538.1"/>
    <property type="molecule type" value="Genomic_DNA"/>
</dbReference>
<keyword evidence="5" id="KW-0805">Transcription regulation</keyword>
<dbReference type="InterPro" id="IPR001789">
    <property type="entry name" value="Sig_transdc_resp-reg_receiver"/>
</dbReference>
<keyword evidence="8" id="KW-0804">Transcription</keyword>
<evidence type="ECO:0000259" key="10">
    <source>
        <dbReference type="PROSITE" id="PS50110"/>
    </source>
</evidence>
<dbReference type="PANTHER" id="PTHR45526:SF1">
    <property type="entry name" value="TRANSCRIPTIONAL REGULATORY PROTEIN DCUR-RELATED"/>
    <property type="match status" value="1"/>
</dbReference>
<dbReference type="GO" id="GO:0003677">
    <property type="term" value="F:DNA binding"/>
    <property type="evidence" value="ECO:0007669"/>
    <property type="project" value="UniProtKB-KW"/>
</dbReference>
<dbReference type="GO" id="GO:0003700">
    <property type="term" value="F:DNA-binding transcription factor activity"/>
    <property type="evidence" value="ECO:0007669"/>
    <property type="project" value="InterPro"/>
</dbReference>
<evidence type="ECO:0000256" key="7">
    <source>
        <dbReference type="ARBA" id="ARBA00023159"/>
    </source>
</evidence>
<keyword evidence="7" id="KW-0010">Activator</keyword>
<dbReference type="SUPFAM" id="SSF46785">
    <property type="entry name" value="Winged helix' DNA-binding domain"/>
    <property type="match status" value="1"/>
</dbReference>